<protein>
    <submittedName>
        <fullName evidence="1">Uncharacterized protein</fullName>
    </submittedName>
</protein>
<dbReference type="EMBL" id="VSSQ01088051">
    <property type="protein sequence ID" value="MPN34815.1"/>
    <property type="molecule type" value="Genomic_DNA"/>
</dbReference>
<gene>
    <name evidence="1" type="ORF">SDC9_182309</name>
</gene>
<accession>A0A645H744</accession>
<evidence type="ECO:0000313" key="1">
    <source>
        <dbReference type="EMBL" id="MPN34815.1"/>
    </source>
</evidence>
<name>A0A645H744_9ZZZZ</name>
<dbReference type="AlphaFoldDB" id="A0A645H744"/>
<proteinExistence type="predicted"/>
<sequence>MTIALRGHFSAHMPQDVHIWALRRAFAALSNIVSAPSSVFDTTDISPPPKSFAVAPLVLTMAISNSSEYLTSPIVLRASATEEKSLDLGILAMASTENPPAAQEEAPFSILIVGPSAFLGTVRRSRSSASFTILGGRTFQRQKPISAYSCGSPLLAAYSRRWSFHLS</sequence>
<organism evidence="1">
    <name type="scientific">bioreactor metagenome</name>
    <dbReference type="NCBI Taxonomy" id="1076179"/>
    <lineage>
        <taxon>unclassified sequences</taxon>
        <taxon>metagenomes</taxon>
        <taxon>ecological metagenomes</taxon>
    </lineage>
</organism>
<comment type="caution">
    <text evidence="1">The sequence shown here is derived from an EMBL/GenBank/DDBJ whole genome shotgun (WGS) entry which is preliminary data.</text>
</comment>
<reference evidence="1" key="1">
    <citation type="submission" date="2019-08" db="EMBL/GenBank/DDBJ databases">
        <authorList>
            <person name="Kucharzyk K."/>
            <person name="Murdoch R.W."/>
            <person name="Higgins S."/>
            <person name="Loffler F."/>
        </authorList>
    </citation>
    <scope>NUCLEOTIDE SEQUENCE</scope>
</reference>